<feature type="domain" description="G-protein coupled receptors family 1 profile" evidence="13">
    <location>
        <begin position="44"/>
        <end position="292"/>
    </location>
</feature>
<evidence type="ECO:0000256" key="3">
    <source>
        <dbReference type="ARBA" id="ARBA00022475"/>
    </source>
</evidence>
<evidence type="ECO:0000256" key="7">
    <source>
        <dbReference type="ARBA" id="ARBA00022989"/>
    </source>
</evidence>
<keyword evidence="8" id="KW-0297">G-protein coupled receptor</keyword>
<keyword evidence="15" id="KW-1185">Reference proteome</keyword>
<keyword evidence="4" id="KW-0716">Sensory transduction</keyword>
<accession>A0A670JJ47</accession>
<evidence type="ECO:0000256" key="8">
    <source>
        <dbReference type="ARBA" id="ARBA00023040"/>
    </source>
</evidence>
<feature type="transmembrane region" description="Helical" evidence="12">
    <location>
        <begin position="143"/>
        <end position="161"/>
    </location>
</feature>
<sequence length="331" mass="37436">CTPNKMHNLTSISVFLLLEFSDVRELQILHFFVFLVLYLTAIIGNLLIAIPIVFDHHLHKPMYFFLLNLAIMDLGTVSVMVPKSMAISLLNCRYISYFGCVAQVFFYILFGASDYALLTIMAHDRYVAICNPLHYETIMHKGACIRMVAIVWIISLLYAILHTGSTFANTFCSNSINQFFCEIPKVLKLSCSNFYLVEVGFLVLSCSIGLGCFIFIIITYMEIFSTVRKIPSVHGKKKALSTCLPHLTVVSVFLFTGVFAYTRPPSEASSDLDIAFAVVYSVIPATLNPFIYSMRNKEIKTALWKLLDVCILQKLYAKFYKKACGCFSFCM</sequence>
<dbReference type="InterPro" id="IPR000725">
    <property type="entry name" value="Olfact_rcpt"/>
</dbReference>
<dbReference type="GO" id="GO:0005886">
    <property type="term" value="C:plasma membrane"/>
    <property type="evidence" value="ECO:0007669"/>
    <property type="project" value="UniProtKB-SubCell"/>
</dbReference>
<keyword evidence="11" id="KW-0807">Transducer</keyword>
<evidence type="ECO:0000256" key="10">
    <source>
        <dbReference type="ARBA" id="ARBA00023170"/>
    </source>
</evidence>
<dbReference type="PRINTS" id="PR00245">
    <property type="entry name" value="OLFACTORYR"/>
</dbReference>
<dbReference type="InterPro" id="IPR050516">
    <property type="entry name" value="Olfactory_GPCR"/>
</dbReference>
<keyword evidence="9 12" id="KW-0472">Membrane</keyword>
<dbReference type="PROSITE" id="PS50262">
    <property type="entry name" value="G_PROTEIN_RECEP_F1_2"/>
    <property type="match status" value="1"/>
</dbReference>
<proteinExistence type="predicted"/>
<reference evidence="14" key="3">
    <citation type="submission" date="2025-09" db="UniProtKB">
        <authorList>
            <consortium name="Ensembl"/>
        </authorList>
    </citation>
    <scope>IDENTIFICATION</scope>
</reference>
<dbReference type="SUPFAM" id="SSF81321">
    <property type="entry name" value="Family A G protein-coupled receptor-like"/>
    <property type="match status" value="1"/>
</dbReference>
<dbReference type="GO" id="GO:0004984">
    <property type="term" value="F:olfactory receptor activity"/>
    <property type="evidence" value="ECO:0007669"/>
    <property type="project" value="InterPro"/>
</dbReference>
<dbReference type="Ensembl" id="ENSPMRT00000024455.1">
    <property type="protein sequence ID" value="ENSPMRP00000023022.1"/>
    <property type="gene ID" value="ENSPMRG00000014950.1"/>
</dbReference>
<evidence type="ECO:0000313" key="14">
    <source>
        <dbReference type="Ensembl" id="ENSPMRP00000023022.1"/>
    </source>
</evidence>
<evidence type="ECO:0000256" key="12">
    <source>
        <dbReference type="SAM" id="Phobius"/>
    </source>
</evidence>
<feature type="transmembrane region" description="Helical" evidence="12">
    <location>
        <begin position="274"/>
        <end position="292"/>
    </location>
</feature>
<name>A0A670JJ47_PODMU</name>
<feature type="transmembrane region" description="Helical" evidence="12">
    <location>
        <begin position="28"/>
        <end position="50"/>
    </location>
</feature>
<evidence type="ECO:0000259" key="13">
    <source>
        <dbReference type="PROSITE" id="PS50262"/>
    </source>
</evidence>
<dbReference type="AlphaFoldDB" id="A0A670JJ47"/>
<evidence type="ECO:0000256" key="2">
    <source>
        <dbReference type="ARBA" id="ARBA00004651"/>
    </source>
</evidence>
<feature type="transmembrane region" description="Helical" evidence="12">
    <location>
        <begin position="239"/>
        <end position="262"/>
    </location>
</feature>
<reference evidence="14" key="2">
    <citation type="submission" date="2025-08" db="UniProtKB">
        <authorList>
            <consortium name="Ensembl"/>
        </authorList>
    </citation>
    <scope>IDENTIFICATION</scope>
</reference>
<evidence type="ECO:0000256" key="4">
    <source>
        <dbReference type="ARBA" id="ARBA00022606"/>
    </source>
</evidence>
<keyword evidence="10" id="KW-0675">Receptor</keyword>
<evidence type="ECO:0000256" key="1">
    <source>
        <dbReference type="ARBA" id="ARBA00002936"/>
    </source>
</evidence>
<evidence type="ECO:0000256" key="5">
    <source>
        <dbReference type="ARBA" id="ARBA00022692"/>
    </source>
</evidence>
<dbReference type="Gene3D" id="1.20.1070.10">
    <property type="entry name" value="Rhodopsin 7-helix transmembrane proteins"/>
    <property type="match status" value="1"/>
</dbReference>
<dbReference type="Pfam" id="PF13853">
    <property type="entry name" value="7tm_4"/>
    <property type="match status" value="1"/>
</dbReference>
<keyword evidence="7 12" id="KW-1133">Transmembrane helix</keyword>
<dbReference type="PRINTS" id="PR00237">
    <property type="entry name" value="GPCRRHODOPSN"/>
</dbReference>
<dbReference type="GeneTree" id="ENSGT01050000244828"/>
<feature type="transmembrane region" description="Helical" evidence="12">
    <location>
        <begin position="94"/>
        <end position="122"/>
    </location>
</feature>
<dbReference type="CDD" id="cd15227">
    <property type="entry name" value="7tmA_OR14-like"/>
    <property type="match status" value="1"/>
</dbReference>
<gene>
    <name evidence="14" type="primary">LOC114583068</name>
</gene>
<feature type="transmembrane region" description="Helical" evidence="12">
    <location>
        <begin position="62"/>
        <end position="82"/>
    </location>
</feature>
<reference evidence="14 15" key="1">
    <citation type="journal article" date="2019" name="Proc. Natl. Acad. Sci. U.S.A.">
        <title>Regulatory changes in pterin and carotenoid genes underlie balanced color polymorphisms in the wall lizard.</title>
        <authorList>
            <person name="Andrade P."/>
            <person name="Pinho C."/>
            <person name="Perez I de Lanuza G."/>
            <person name="Afonso S."/>
            <person name="Brejcha J."/>
            <person name="Rubin C.J."/>
            <person name="Wallerman O."/>
            <person name="Pereira P."/>
            <person name="Sabatino S.J."/>
            <person name="Bellati A."/>
            <person name="Pellitteri-Rosa D."/>
            <person name="Bosakova Z."/>
            <person name="Bunikis I."/>
            <person name="Carretero M.A."/>
            <person name="Feiner N."/>
            <person name="Marsik P."/>
            <person name="Pauperio F."/>
            <person name="Salvi D."/>
            <person name="Soler L."/>
            <person name="While G.M."/>
            <person name="Uller T."/>
            <person name="Font E."/>
            <person name="Andersson L."/>
            <person name="Carneiro M."/>
        </authorList>
    </citation>
    <scope>NUCLEOTIDE SEQUENCE</scope>
</reference>
<keyword evidence="6" id="KW-0552">Olfaction</keyword>
<evidence type="ECO:0000256" key="9">
    <source>
        <dbReference type="ARBA" id="ARBA00023136"/>
    </source>
</evidence>
<evidence type="ECO:0000256" key="6">
    <source>
        <dbReference type="ARBA" id="ARBA00022725"/>
    </source>
</evidence>
<dbReference type="Proteomes" id="UP000472272">
    <property type="component" value="Chromosome 13"/>
</dbReference>
<dbReference type="InterPro" id="IPR017452">
    <property type="entry name" value="GPCR_Rhodpsn_7TM"/>
</dbReference>
<dbReference type="FunFam" id="1.20.1070.10:FF:000037">
    <property type="entry name" value="Olfactory receptor"/>
    <property type="match status" value="1"/>
</dbReference>
<dbReference type="PANTHER" id="PTHR26452">
    <property type="entry name" value="OLFACTORY RECEPTOR"/>
    <property type="match status" value="1"/>
</dbReference>
<feature type="transmembrane region" description="Helical" evidence="12">
    <location>
        <begin position="194"/>
        <end position="218"/>
    </location>
</feature>
<evidence type="ECO:0000313" key="15">
    <source>
        <dbReference type="Proteomes" id="UP000472272"/>
    </source>
</evidence>
<organism evidence="14 15">
    <name type="scientific">Podarcis muralis</name>
    <name type="common">Wall lizard</name>
    <name type="synonym">Lacerta muralis</name>
    <dbReference type="NCBI Taxonomy" id="64176"/>
    <lineage>
        <taxon>Eukaryota</taxon>
        <taxon>Metazoa</taxon>
        <taxon>Chordata</taxon>
        <taxon>Craniata</taxon>
        <taxon>Vertebrata</taxon>
        <taxon>Euteleostomi</taxon>
        <taxon>Lepidosauria</taxon>
        <taxon>Squamata</taxon>
        <taxon>Bifurcata</taxon>
        <taxon>Unidentata</taxon>
        <taxon>Episquamata</taxon>
        <taxon>Laterata</taxon>
        <taxon>Lacertibaenia</taxon>
        <taxon>Lacertidae</taxon>
        <taxon>Podarcis</taxon>
    </lineage>
</organism>
<keyword evidence="3" id="KW-1003">Cell membrane</keyword>
<dbReference type="InterPro" id="IPR000276">
    <property type="entry name" value="GPCR_Rhodpsn"/>
</dbReference>
<dbReference type="GO" id="GO:0004930">
    <property type="term" value="F:G protein-coupled receptor activity"/>
    <property type="evidence" value="ECO:0007669"/>
    <property type="project" value="UniProtKB-KW"/>
</dbReference>
<comment type="function">
    <text evidence="1">Odorant receptor.</text>
</comment>
<dbReference type="OMA" id="MFNCTST"/>
<keyword evidence="5 12" id="KW-0812">Transmembrane</keyword>
<comment type="subcellular location">
    <subcellularLocation>
        <location evidence="2">Cell membrane</location>
        <topology evidence="2">Multi-pass membrane protein</topology>
    </subcellularLocation>
</comment>
<protein>
    <submittedName>
        <fullName evidence="14">Olfactory receptor 14I1-like</fullName>
    </submittedName>
</protein>
<evidence type="ECO:0000256" key="11">
    <source>
        <dbReference type="ARBA" id="ARBA00023224"/>
    </source>
</evidence>